<proteinExistence type="predicted"/>
<evidence type="ECO:0000313" key="2">
    <source>
        <dbReference type="Proteomes" id="UP000194948"/>
    </source>
</evidence>
<protein>
    <submittedName>
        <fullName evidence="1">Uncharacterized protein</fullName>
    </submittedName>
</protein>
<keyword evidence="2" id="KW-1185">Reference proteome</keyword>
<evidence type="ECO:0000313" key="1">
    <source>
        <dbReference type="EMBL" id="WYK00075.1"/>
    </source>
</evidence>
<gene>
    <name evidence="1" type="ORF">A5821_001169</name>
</gene>
<accession>A0AAQ3W792</accession>
<dbReference type="RefSeq" id="WP_086313642.1">
    <property type="nucleotide sequence ID" value="NZ_CP147244.1"/>
</dbReference>
<dbReference type="EMBL" id="CP147244">
    <property type="protein sequence ID" value="WYK00075.1"/>
    <property type="molecule type" value="Genomic_DNA"/>
</dbReference>
<sequence>MNFIHATNEFCCNRIVKSQCINPSETDIYSFLNVFFDRLQNVILMDAWDSFLEKQDFNFFPGCSYKYLGSGVYCFEEIDKCVAKRYDEEKPVLLKIEVKNTISKLDLNKTEEMETLKKKFEIHMVNYISNLEEESEQLIYGYFAEIISYNITKLLKGDKDGVPFSLGLSLDLLNYEKIYDIIFFKFPKREANYVTIKEISVITNLSKC</sequence>
<reference evidence="1 2" key="2">
    <citation type="submission" date="2024-03" db="EMBL/GenBank/DDBJ databases">
        <title>The Genome Sequence of Enterococcus sp. DIV0205d.</title>
        <authorList>
            <consortium name="The Broad Institute Genomics Platform"/>
            <consortium name="The Broad Institute Microbial Omics Core"/>
            <consortium name="The Broad Institute Genomic Center for Infectious Diseases"/>
            <person name="Earl A."/>
            <person name="Manson A."/>
            <person name="Gilmore M."/>
            <person name="Schwartman J."/>
            <person name="Shea T."/>
            <person name="Abouelleil A."/>
            <person name="Cao P."/>
            <person name="Chapman S."/>
            <person name="Cusick C."/>
            <person name="Young S."/>
            <person name="Neafsey D."/>
            <person name="Nusbaum C."/>
            <person name="Birren B."/>
        </authorList>
    </citation>
    <scope>NUCLEOTIDE SEQUENCE [LARGE SCALE GENOMIC DNA]</scope>
    <source>
        <strain evidence="1 2">7F3_DIV0205</strain>
    </source>
</reference>
<reference evidence="2" key="1">
    <citation type="submission" date="2017-05" db="EMBL/GenBank/DDBJ databases">
        <title>The Genome Sequence of EEnterococcus faecalis 9F2_4866.</title>
        <authorList>
            <consortium name="The Broad Institute Genomics Platform"/>
            <consortium name="The Broad Institute Genomic Center for Infectious Diseases"/>
            <person name="Earl A."/>
            <person name="Manson A."/>
            <person name="Schwartman J."/>
            <person name="Gilmore M."/>
            <person name="Abouelleil A."/>
            <person name="Cao P."/>
            <person name="Chapman S."/>
            <person name="Cusick C."/>
            <person name="Shea T."/>
            <person name="Young S."/>
            <person name="Neafsey D."/>
            <person name="Nusbaum C."/>
            <person name="Birren B."/>
        </authorList>
    </citation>
    <scope>NUCLEOTIDE SEQUENCE [LARGE SCALE GENOMIC DNA]</scope>
    <source>
        <strain evidence="2">7F3_DIV0205</strain>
    </source>
</reference>
<name>A0AAQ3W792_9ENTE</name>
<dbReference type="Proteomes" id="UP000194948">
    <property type="component" value="Chromosome"/>
</dbReference>
<dbReference type="AlphaFoldDB" id="A0AAQ3W792"/>
<organism evidence="1 2">
    <name type="scientific">Candidatus Enterococcus palustris</name>
    <dbReference type="NCBI Taxonomy" id="1834189"/>
    <lineage>
        <taxon>Bacteria</taxon>
        <taxon>Bacillati</taxon>
        <taxon>Bacillota</taxon>
        <taxon>Bacilli</taxon>
        <taxon>Lactobacillales</taxon>
        <taxon>Enterococcaceae</taxon>
        <taxon>Enterococcus</taxon>
    </lineage>
</organism>